<evidence type="ECO:0000313" key="1">
    <source>
        <dbReference type="EMBL" id="KGD69496.1"/>
    </source>
</evidence>
<proteinExistence type="predicted"/>
<protein>
    <submittedName>
        <fullName evidence="1">Uncharacterized protein</fullName>
    </submittedName>
</protein>
<dbReference type="EMBL" id="JRHH01000001">
    <property type="protein sequence ID" value="KGD69496.1"/>
    <property type="molecule type" value="Genomic_DNA"/>
</dbReference>
<dbReference type="STRING" id="1453498.LG45_01650"/>
<keyword evidence="2" id="KW-1185">Reference proteome</keyword>
<organism evidence="1 2">
    <name type="scientific">Flavobacterium aquatile LMG 4008 = ATCC 11947</name>
    <dbReference type="NCBI Taxonomy" id="1453498"/>
    <lineage>
        <taxon>Bacteria</taxon>
        <taxon>Pseudomonadati</taxon>
        <taxon>Bacteroidota</taxon>
        <taxon>Flavobacteriia</taxon>
        <taxon>Flavobacteriales</taxon>
        <taxon>Flavobacteriaceae</taxon>
        <taxon>Flavobacterium</taxon>
    </lineage>
</organism>
<sequence length="92" mass="10454">MKILLFSLLFSCNLSYSQVSEKSVLKNKYIGVKPKMPDVTQIITTTPQYLQKKIFTKVNPSNTLQVAEQNKKIAKPQFEKVLPAQAVIKLEN</sequence>
<gene>
    <name evidence="1" type="ORF">LG45_01650</name>
</gene>
<dbReference type="Proteomes" id="UP000029554">
    <property type="component" value="Unassembled WGS sequence"/>
</dbReference>
<accession>A0A095SXT0</accession>
<reference evidence="1 2" key="1">
    <citation type="submission" date="2014-09" db="EMBL/GenBank/DDBJ databases">
        <title>Whole Genome Shotgun of Flavobacterium aquatile LMG 4008.</title>
        <authorList>
            <person name="Gale A.N."/>
            <person name="Pipes S.E."/>
            <person name="Newman J.D."/>
        </authorList>
    </citation>
    <scope>NUCLEOTIDE SEQUENCE [LARGE SCALE GENOMIC DNA]</scope>
    <source>
        <strain evidence="1 2">LMG 4008</strain>
    </source>
</reference>
<comment type="caution">
    <text evidence="1">The sequence shown here is derived from an EMBL/GenBank/DDBJ whole genome shotgun (WGS) entry which is preliminary data.</text>
</comment>
<dbReference type="RefSeq" id="WP_035123754.1">
    <property type="nucleotide sequence ID" value="NZ_JRHH01000001.1"/>
</dbReference>
<dbReference type="AlphaFoldDB" id="A0A095SXT0"/>
<name>A0A095SXT0_9FLAO</name>
<evidence type="ECO:0000313" key="2">
    <source>
        <dbReference type="Proteomes" id="UP000029554"/>
    </source>
</evidence>